<dbReference type="OrthoDB" id="5406427at2759"/>
<feature type="region of interest" description="Disordered" evidence="1">
    <location>
        <begin position="506"/>
        <end position="760"/>
    </location>
</feature>
<feature type="compositionally biased region" description="Polar residues" evidence="1">
    <location>
        <begin position="619"/>
        <end position="644"/>
    </location>
</feature>
<feature type="region of interest" description="Disordered" evidence="1">
    <location>
        <begin position="77"/>
        <end position="96"/>
    </location>
</feature>
<proteinExistence type="predicted"/>
<gene>
    <name evidence="2" type="ORF">EX30DRAFT_348397</name>
</gene>
<accession>A0A4V3SIV1</accession>
<feature type="compositionally biased region" description="Acidic residues" evidence="1">
    <location>
        <begin position="557"/>
        <end position="580"/>
    </location>
</feature>
<feature type="compositionally biased region" description="Polar residues" evidence="1">
    <location>
        <begin position="746"/>
        <end position="755"/>
    </location>
</feature>
<sequence length="835" mass="89753">MTTAAASSHTRELSITTLDCDVNPNFIFPAAPRADRPRSTCFNFPPSSTWANGNNDTLQPVIPRRGSLPLDAALKATESDSLQPPPARPRGRTFIDGTAPTVLNASVRLGSSTTRTNQHSREASELLQAPNLDPMTSEQLPLSPANKVVPPPPGGARPRRGHAHRRSGAISSHDVWSLMKESPPPLPNQSKTEMAPPASGVKPGHSPRMSVSVPLSPGRSLPLAPSSDAHVTPSPLPSPEIIVASCDEPVKSTHRVTFVEQAKVIDGDNTATADIPALSPPLSPPESERTPSPSRRNRTRSNSQTMTQPTAALRAQSDRPSTAGAVLASPPEAPPVPPLSTLPLPLPDSPTLRRPASANLLGEFSDSAKESKKKKSHKKSKSDCALPRKSTVNILGSSDKENEPPEGGKKKRKGKKKVKNWAGNLKGKLRHPKGHNKKSKRAPTPPVQTSEELPGEHEWVATSWNDSYVIMPLDSSPVLGAQGIDAIGAPGSPIIDLDAALGPFKTPLANPGPADRRRRMHSSGGRGTGGYVYHRRSESMPEMQMFALDERDRVMEDVFEEEDEDEDDSSEDSSDDDSEDGESRSSSEQEPPKVTIQPAPSFDKSDSDKSTIRDKNRLSCATITQESNFTESASSLATDTPSRRSSLHRKALAEIDTSRPASPSHPDDSLLRQPVDSPLTYHTASSMMGTPIEPEFPADAQSLEPFDPYRDYLGEPGPEMRMSVDDIPSLTSSSSTMTMSAAYSGMPSTPSSSDLGPQLVVPGCEASDASIKGSQKSKKGKVMLFTTNPYGTLFVGFSSGVESGEWGRFGELELKLLKKERTGKRKKERDVNDPL</sequence>
<dbReference type="STRING" id="341454.A0A4V3SIV1"/>
<evidence type="ECO:0000256" key="1">
    <source>
        <dbReference type="SAM" id="MobiDB-lite"/>
    </source>
</evidence>
<organism evidence="2 3">
    <name type="scientific">Ascodesmis nigricans</name>
    <dbReference type="NCBI Taxonomy" id="341454"/>
    <lineage>
        <taxon>Eukaryota</taxon>
        <taxon>Fungi</taxon>
        <taxon>Dikarya</taxon>
        <taxon>Ascomycota</taxon>
        <taxon>Pezizomycotina</taxon>
        <taxon>Pezizomycetes</taxon>
        <taxon>Pezizales</taxon>
        <taxon>Ascodesmidaceae</taxon>
        <taxon>Ascodesmis</taxon>
    </lineage>
</organism>
<feature type="compositionally biased region" description="Pro residues" evidence="1">
    <location>
        <begin position="331"/>
        <end position="348"/>
    </location>
</feature>
<feature type="compositionally biased region" description="Basic and acidic residues" evidence="1">
    <location>
        <begin position="398"/>
        <end position="408"/>
    </location>
</feature>
<dbReference type="EMBL" id="ML220118">
    <property type="protein sequence ID" value="TGZ81555.1"/>
    <property type="molecule type" value="Genomic_DNA"/>
</dbReference>
<feature type="compositionally biased region" description="Basic residues" evidence="1">
    <location>
        <begin position="427"/>
        <end position="441"/>
    </location>
</feature>
<feature type="region of interest" description="Disordered" evidence="1">
    <location>
        <begin position="107"/>
        <end position="240"/>
    </location>
</feature>
<feature type="compositionally biased region" description="Low complexity" evidence="1">
    <location>
        <begin position="729"/>
        <end position="740"/>
    </location>
</feature>
<reference evidence="2 3" key="1">
    <citation type="submission" date="2019-04" db="EMBL/GenBank/DDBJ databases">
        <title>Comparative genomics and transcriptomics to analyze fruiting body development in filamentous ascomycetes.</title>
        <authorList>
            <consortium name="DOE Joint Genome Institute"/>
            <person name="Lutkenhaus R."/>
            <person name="Traeger S."/>
            <person name="Breuer J."/>
            <person name="Kuo A."/>
            <person name="Lipzen A."/>
            <person name="Pangilinan J."/>
            <person name="Dilworth D."/>
            <person name="Sandor L."/>
            <person name="Poggeler S."/>
            <person name="Barry K."/>
            <person name="Grigoriev I.V."/>
            <person name="Nowrousian M."/>
        </authorList>
    </citation>
    <scope>NUCLEOTIDE SEQUENCE [LARGE SCALE GENOMIC DNA]</scope>
    <source>
        <strain evidence="2 3">CBS 389.68</strain>
    </source>
</reference>
<name>A0A4V3SIV1_9PEZI</name>
<dbReference type="InParanoid" id="A0A4V3SIV1"/>
<dbReference type="Proteomes" id="UP000298138">
    <property type="component" value="Unassembled WGS sequence"/>
</dbReference>
<feature type="compositionally biased region" description="Basic residues" evidence="1">
    <location>
        <begin position="409"/>
        <end position="419"/>
    </location>
</feature>
<evidence type="ECO:0000313" key="2">
    <source>
        <dbReference type="EMBL" id="TGZ81555.1"/>
    </source>
</evidence>
<feature type="compositionally biased region" description="Basic residues" evidence="1">
    <location>
        <begin position="371"/>
        <end position="380"/>
    </location>
</feature>
<feature type="compositionally biased region" description="Basic and acidic residues" evidence="1">
    <location>
        <begin position="603"/>
        <end position="617"/>
    </location>
</feature>
<evidence type="ECO:0000313" key="3">
    <source>
        <dbReference type="Proteomes" id="UP000298138"/>
    </source>
</evidence>
<feature type="compositionally biased region" description="Polar residues" evidence="1">
    <location>
        <begin position="107"/>
        <end position="117"/>
    </location>
</feature>
<dbReference type="AlphaFoldDB" id="A0A4V3SIV1"/>
<feature type="region of interest" description="Disordered" evidence="1">
    <location>
        <begin position="261"/>
        <end position="456"/>
    </location>
</feature>
<feature type="compositionally biased region" description="Basic residues" evidence="1">
    <location>
        <begin position="157"/>
        <end position="167"/>
    </location>
</feature>
<keyword evidence="3" id="KW-1185">Reference proteome</keyword>
<protein>
    <submittedName>
        <fullName evidence="2">Uncharacterized protein</fullName>
    </submittedName>
</protein>
<feature type="compositionally biased region" description="Basic and acidic residues" evidence="1">
    <location>
        <begin position="581"/>
        <end position="591"/>
    </location>
</feature>